<dbReference type="PANTHER" id="PTHR11733:SF230">
    <property type="entry name" value="NEPRILYSIN-2"/>
    <property type="match status" value="1"/>
</dbReference>
<protein>
    <submittedName>
        <fullName evidence="2">Nep-2</fullName>
    </submittedName>
</protein>
<dbReference type="GO" id="GO:0009986">
    <property type="term" value="C:cell surface"/>
    <property type="evidence" value="ECO:0007669"/>
    <property type="project" value="EnsemblMetazoa"/>
</dbReference>
<dbReference type="InterPro" id="IPR008753">
    <property type="entry name" value="Peptidase_M13_N"/>
</dbReference>
<dbReference type="PROSITE" id="PS51885">
    <property type="entry name" value="NEPRILYSIN"/>
    <property type="match status" value="1"/>
</dbReference>
<accession>A0A2A6B729</accession>
<dbReference type="EnsemblMetazoa" id="PPA21851.1">
    <property type="protein sequence ID" value="PPA21851.1"/>
    <property type="gene ID" value="WBGene00111405"/>
</dbReference>
<dbReference type="Pfam" id="PF05649">
    <property type="entry name" value="Peptidase_M13_N"/>
    <property type="match status" value="1"/>
</dbReference>
<dbReference type="GO" id="GO:0006508">
    <property type="term" value="P:proteolysis"/>
    <property type="evidence" value="ECO:0007669"/>
    <property type="project" value="InterPro"/>
</dbReference>
<dbReference type="GO" id="GO:0008355">
    <property type="term" value="P:olfactory learning"/>
    <property type="evidence" value="ECO:0007669"/>
    <property type="project" value="EnsemblMetazoa"/>
</dbReference>
<dbReference type="AlphaFoldDB" id="A0A2A6B729"/>
<reference evidence="2" key="2">
    <citation type="submission" date="2022-06" db="UniProtKB">
        <authorList>
            <consortium name="EnsemblMetazoa"/>
        </authorList>
    </citation>
    <scope>IDENTIFICATION</scope>
    <source>
        <strain evidence="2">PS312</strain>
    </source>
</reference>
<evidence type="ECO:0000313" key="3">
    <source>
        <dbReference type="Proteomes" id="UP000005239"/>
    </source>
</evidence>
<dbReference type="PANTHER" id="PTHR11733">
    <property type="entry name" value="ZINC METALLOPROTEASE FAMILY M13 NEPRILYSIN-RELATED"/>
    <property type="match status" value="1"/>
</dbReference>
<dbReference type="InterPro" id="IPR000718">
    <property type="entry name" value="Peptidase_M13"/>
</dbReference>
<dbReference type="GO" id="GO:0004222">
    <property type="term" value="F:metalloendopeptidase activity"/>
    <property type="evidence" value="ECO:0007669"/>
    <property type="project" value="InterPro"/>
</dbReference>
<dbReference type="Proteomes" id="UP000005239">
    <property type="component" value="Unassembled WGS sequence"/>
</dbReference>
<dbReference type="Gene3D" id="1.10.1380.10">
    <property type="entry name" value="Neutral endopeptidase , domain2"/>
    <property type="match status" value="1"/>
</dbReference>
<dbReference type="GO" id="GO:0050920">
    <property type="term" value="P:regulation of chemotaxis"/>
    <property type="evidence" value="ECO:0007669"/>
    <property type="project" value="EnsemblMetazoa"/>
</dbReference>
<comment type="similarity">
    <text evidence="1">Belongs to the peptidase M13 family.</text>
</comment>
<dbReference type="CDD" id="cd08662">
    <property type="entry name" value="M13"/>
    <property type="match status" value="1"/>
</dbReference>
<evidence type="ECO:0000256" key="1">
    <source>
        <dbReference type="ARBA" id="ARBA00007357"/>
    </source>
</evidence>
<accession>A0A8R1YFI6</accession>
<dbReference type="InterPro" id="IPR042089">
    <property type="entry name" value="Peptidase_M13_dom_2"/>
</dbReference>
<dbReference type="SUPFAM" id="SSF55486">
    <property type="entry name" value="Metalloproteases ('zincins'), catalytic domain"/>
    <property type="match status" value="1"/>
</dbReference>
<keyword evidence="3" id="KW-1185">Reference proteome</keyword>
<name>A0A2A6B729_PRIPA</name>
<dbReference type="OrthoDB" id="6475849at2759"/>
<proteinExistence type="inferred from homology"/>
<organism evidence="2 3">
    <name type="scientific">Pristionchus pacificus</name>
    <name type="common">Parasitic nematode worm</name>
    <dbReference type="NCBI Taxonomy" id="54126"/>
    <lineage>
        <taxon>Eukaryota</taxon>
        <taxon>Metazoa</taxon>
        <taxon>Ecdysozoa</taxon>
        <taxon>Nematoda</taxon>
        <taxon>Chromadorea</taxon>
        <taxon>Rhabditida</taxon>
        <taxon>Rhabditina</taxon>
        <taxon>Diplogasteromorpha</taxon>
        <taxon>Diplogasteroidea</taxon>
        <taxon>Neodiplogasteridae</taxon>
        <taxon>Pristionchus</taxon>
    </lineage>
</organism>
<reference evidence="3" key="1">
    <citation type="journal article" date="2008" name="Nat. Genet.">
        <title>The Pristionchus pacificus genome provides a unique perspective on nematode lifestyle and parasitism.</title>
        <authorList>
            <person name="Dieterich C."/>
            <person name="Clifton S.W."/>
            <person name="Schuster L.N."/>
            <person name="Chinwalla A."/>
            <person name="Delehaunty K."/>
            <person name="Dinkelacker I."/>
            <person name="Fulton L."/>
            <person name="Fulton R."/>
            <person name="Godfrey J."/>
            <person name="Minx P."/>
            <person name="Mitreva M."/>
            <person name="Roeseler W."/>
            <person name="Tian H."/>
            <person name="Witte H."/>
            <person name="Yang S.P."/>
            <person name="Wilson R.K."/>
            <person name="Sommer R.J."/>
        </authorList>
    </citation>
    <scope>NUCLEOTIDE SEQUENCE [LARGE SCALE GENOMIC DNA]</scope>
    <source>
        <strain evidence="3">PS312</strain>
    </source>
</reference>
<sequence>MGTARCLGVAVVVLLLLCAALAAALLYLQLSKEEEVCLTSGCIQTASVILSSMNSSVDPCDDFYEYACGEWIKAKQFYRLCLNESEIMDEWRKVFDEVVKMFGGWPSLGPHDPSMRIEKLYATMVSKFKVDSLFKATVQPDDKNSERHVLLLDQPALNLFARDFYIAADNDERLAYMTLIRDVLVLLKADAQTATRDAAEIIEFETALANITMAEEQRHDIAELYTKMTLGQMTRELPYFNWKMFFNEVFADIKTKNGTDITFDDTTEVVVYGVEFLRRLDKLLPQFHSRLVYFILHELKVVNYLSWCWFFKTMLRDLPDPFSLTIFKFYKSLNLLNVQKVRWHGCVTRINSLMPMATSSIYVKNHFDHEAKEQVEEMISLIMEAFTDLLESEDWLTPETKAFAKQKVQTMKQKIGYPDYLNDSGAVDVEYNSFIVYPGDYYRTKFKFYEMYQKDVLERIVQAVDRER</sequence>
<evidence type="ECO:0000313" key="2">
    <source>
        <dbReference type="EnsemblMetazoa" id="PPA21851.1"/>
    </source>
</evidence>
<gene>
    <name evidence="2" type="primary">WBGene00111405</name>
</gene>